<dbReference type="CDD" id="cd01005">
    <property type="entry name" value="PBP2_CysP"/>
    <property type="match status" value="1"/>
</dbReference>
<dbReference type="SUPFAM" id="SSF53850">
    <property type="entry name" value="Periplasmic binding protein-like II"/>
    <property type="match status" value="1"/>
</dbReference>
<dbReference type="Pfam" id="PF13531">
    <property type="entry name" value="SBP_bac_11"/>
    <property type="match status" value="1"/>
</dbReference>
<organism evidence="6 7">
    <name type="scientific">Acetobacter oeni</name>
    <dbReference type="NCBI Taxonomy" id="304077"/>
    <lineage>
        <taxon>Bacteria</taxon>
        <taxon>Pseudomonadati</taxon>
        <taxon>Pseudomonadota</taxon>
        <taxon>Alphaproteobacteria</taxon>
        <taxon>Acetobacterales</taxon>
        <taxon>Acetobacteraceae</taxon>
        <taxon>Acetobacter</taxon>
    </lineage>
</organism>
<proteinExistence type="inferred from homology"/>
<dbReference type="EMBL" id="BJYG01000024">
    <property type="protein sequence ID" value="GEN63669.1"/>
    <property type="molecule type" value="Genomic_DNA"/>
</dbReference>
<dbReference type="InterPro" id="IPR005669">
    <property type="entry name" value="Thiosulph/SO4-bd"/>
</dbReference>
<dbReference type="NCBIfam" id="TIGR00971">
    <property type="entry name" value="3a0106s03"/>
    <property type="match status" value="1"/>
</dbReference>
<dbReference type="GO" id="GO:0140104">
    <property type="term" value="F:molecular carrier activity"/>
    <property type="evidence" value="ECO:0007669"/>
    <property type="project" value="InterPro"/>
</dbReference>
<dbReference type="GO" id="GO:1901681">
    <property type="term" value="F:sulfur compound binding"/>
    <property type="evidence" value="ECO:0007669"/>
    <property type="project" value="InterPro"/>
</dbReference>
<gene>
    <name evidence="6" type="primary">cysP</name>
    <name evidence="6" type="ORF">AOE01nite_18930</name>
</gene>
<keyword evidence="7" id="KW-1185">Reference proteome</keyword>
<dbReference type="RefSeq" id="WP_146888651.1">
    <property type="nucleotide sequence ID" value="NZ_BJYG01000024.1"/>
</dbReference>
<evidence type="ECO:0000256" key="5">
    <source>
        <dbReference type="ARBA" id="ARBA00022764"/>
    </source>
</evidence>
<dbReference type="OrthoDB" id="9802127at2"/>
<reference evidence="6 7" key="1">
    <citation type="submission" date="2019-07" db="EMBL/GenBank/DDBJ databases">
        <title>Whole genome shotgun sequence of Acetobacter oeni NBRC 105207.</title>
        <authorList>
            <person name="Hosoyama A."/>
            <person name="Uohara A."/>
            <person name="Ohji S."/>
            <person name="Ichikawa N."/>
        </authorList>
    </citation>
    <scope>NUCLEOTIDE SEQUENCE [LARGE SCALE GENOMIC DNA]</scope>
    <source>
        <strain evidence="6 7">NBRC 105207</strain>
    </source>
</reference>
<dbReference type="PANTHER" id="PTHR30368">
    <property type="entry name" value="SULFATE-BINDING PROTEIN"/>
    <property type="match status" value="1"/>
</dbReference>
<evidence type="ECO:0000256" key="1">
    <source>
        <dbReference type="ARBA" id="ARBA00004418"/>
    </source>
</evidence>
<protein>
    <submittedName>
        <fullName evidence="6">Sulfate ABC transporter substrate-binding protein</fullName>
    </submittedName>
</protein>
<dbReference type="GO" id="GO:0042597">
    <property type="term" value="C:periplasmic space"/>
    <property type="evidence" value="ECO:0007669"/>
    <property type="project" value="UniProtKB-SubCell"/>
</dbReference>
<evidence type="ECO:0000256" key="3">
    <source>
        <dbReference type="ARBA" id="ARBA00022448"/>
    </source>
</evidence>
<evidence type="ECO:0000256" key="2">
    <source>
        <dbReference type="ARBA" id="ARBA00006099"/>
    </source>
</evidence>
<dbReference type="Proteomes" id="UP000321746">
    <property type="component" value="Unassembled WGS sequence"/>
</dbReference>
<keyword evidence="5" id="KW-0574">Periplasm</keyword>
<dbReference type="PROSITE" id="PS51318">
    <property type="entry name" value="TAT"/>
    <property type="match status" value="1"/>
</dbReference>
<evidence type="ECO:0000313" key="6">
    <source>
        <dbReference type="EMBL" id="GEN63669.1"/>
    </source>
</evidence>
<dbReference type="PROSITE" id="PS00757">
    <property type="entry name" value="PROK_SULFATE_BIND_2"/>
    <property type="match status" value="1"/>
</dbReference>
<comment type="similarity">
    <text evidence="2">Belongs to the prokaryotic sulfate-binding protein family.</text>
</comment>
<sequence length="346" mass="37672">MPLHLPPTISRRALLGGGLACAGIAALSRQHQARAAKTLLNVSYDPTRELYHDINTAFHEDRDIRRNDGAIVVRTSNGGSGAQARSVLEGSPADVVTLGLARDIDILAQNGFLARDWQKRLPHNSTPFTSAIVFLVRKGNPKAITDWPDLVRPGIQVVTPNPKTSGGARWNYLAAWGWALRQPGGDEATARNYLKTLFSHVPVLDAGARGATNSFVQRGLGDVLIAWENEALLAAKDLGPDKFDIVVPELTILAEPPVALIDRNVHNHGTGTEARAYLDFLYSREAQKIGASHYFRPVDPIIITESAWRFPTVSTFDIADLGGWVSVQKKHFSTGGVFDQIYSSDA</sequence>
<dbReference type="GO" id="GO:1902358">
    <property type="term" value="P:sulfate transmembrane transport"/>
    <property type="evidence" value="ECO:0007669"/>
    <property type="project" value="InterPro"/>
</dbReference>
<comment type="caution">
    <text evidence="6">The sequence shown here is derived from an EMBL/GenBank/DDBJ whole genome shotgun (WGS) entry which is preliminary data.</text>
</comment>
<dbReference type="AlphaFoldDB" id="A0A511XL51"/>
<dbReference type="Gene3D" id="3.40.190.10">
    <property type="entry name" value="Periplasmic binding protein-like II"/>
    <property type="match status" value="2"/>
</dbReference>
<dbReference type="NCBIfam" id="NF008106">
    <property type="entry name" value="PRK10852.1"/>
    <property type="match status" value="1"/>
</dbReference>
<name>A0A511XL51_9PROT</name>
<comment type="subcellular location">
    <subcellularLocation>
        <location evidence="1">Periplasm</location>
    </subcellularLocation>
</comment>
<dbReference type="InterPro" id="IPR034408">
    <property type="entry name" value="Sulphate/thiosulphate_BS"/>
</dbReference>
<keyword evidence="4" id="KW-0732">Signal</keyword>
<dbReference type="PANTHER" id="PTHR30368:SF2">
    <property type="entry name" value="SULFATE-BINDING PROTEIN"/>
    <property type="match status" value="1"/>
</dbReference>
<dbReference type="InterPro" id="IPR006311">
    <property type="entry name" value="TAT_signal"/>
</dbReference>
<dbReference type="NCBIfam" id="NF008022">
    <property type="entry name" value="PRK10752.1"/>
    <property type="match status" value="1"/>
</dbReference>
<evidence type="ECO:0000313" key="7">
    <source>
        <dbReference type="Proteomes" id="UP000321746"/>
    </source>
</evidence>
<evidence type="ECO:0000256" key="4">
    <source>
        <dbReference type="ARBA" id="ARBA00022729"/>
    </source>
</evidence>
<keyword evidence="3" id="KW-0813">Transport</keyword>
<accession>A0A511XL51</accession>